<evidence type="ECO:0000256" key="2">
    <source>
        <dbReference type="ARBA" id="ARBA00022737"/>
    </source>
</evidence>
<feature type="domain" description="PDZ" evidence="6">
    <location>
        <begin position="177"/>
        <end position="235"/>
    </location>
</feature>
<proteinExistence type="predicted"/>
<feature type="compositionally biased region" description="Basic and acidic residues" evidence="5">
    <location>
        <begin position="805"/>
        <end position="817"/>
    </location>
</feature>
<comment type="subcellular location">
    <subcellularLocation>
        <location evidence="1">Cell projection</location>
    </subcellularLocation>
</comment>
<keyword evidence="8" id="KW-1185">Reference proteome</keyword>
<name>A0A8W8J186_MAGGI</name>
<feature type="compositionally biased region" description="Polar residues" evidence="5">
    <location>
        <begin position="818"/>
        <end position="827"/>
    </location>
</feature>
<dbReference type="Gene3D" id="2.30.42.10">
    <property type="match status" value="3"/>
</dbReference>
<feature type="coiled-coil region" evidence="4">
    <location>
        <begin position="724"/>
        <end position="751"/>
    </location>
</feature>
<feature type="region of interest" description="Disordered" evidence="5">
    <location>
        <begin position="776"/>
        <end position="846"/>
    </location>
</feature>
<sequence>MKNEYEAKITYSVRMTILFADRTHQLFSQNLVFGLGVATNETYIYISEVPMDYGVSRRHTAVERFNEVCRELLTEPERRGLYKLLNDYYKRRSVERLIPGLFKVIREENRMEVIHVLRRLVPVAHLQEFDRQTRQRQARGQLKTFFWEEEDDGIGTTVSFSSESESEEDWERGEIRDVTLLRDGATQGLGFSIRGGSEHALGVYVSEVIPDSPADRGGLEVGDRILAVDGVSLKDKPSSIVERLLTREPEVTMTLKWTGHLPKWRLVKEKTAWFDHERKTVVCGEFEKCGSVHYIKGLDMDVPERRVTLVNNGVLGMNIRGGSEFCLGIYVSSLDPGGQAESQGVKVGDQIADVNGVNFDDVTHAKAIEVLTSQDHIIITLRDVGRYPAFKEVYGKYSWTKGNLRSGTRKHTGLHVKVPVEVLSQRSRDTISDSAVNGGLPLQSEIYLPSASQGSSKEKISIHTDSDVDDLEFVNLEMWKHAEGFQNPAFNPDIRMNGYTSSNYDDESDTNDGSGVKGEYSMDLNRMGMEEFELTDMRNKRVTLMETNSETRFQTTPSPQTDDAIHIVKPSSRHIVMAEVNREEVIYVSERSHGSDTCSLNLSCSPETRRYTAWSDDDEKSNLSGDGETVSPASTRRSHMEDSDWGSGMNSPELTNKYNVHNMSPSPVSSIILHDVSNHESHVEDEAEVKEEMESAHASPIHQDASVNRQESTGFIVYDEEDVMRSFDRQISDLEERYSGFENNEDSAQEDSMSFSTQDVLIDESELSILQVETHGNSTAKSKRHSVSFELTDTEDKTGEDDDVDVGRARQTDRHTDGGTSPMTEISGSPRVPKFSAKAFSKDPTSRSRALGNWKILRDKVKGSLRIKPLSRKGLEERLKEVSKEQDQSGRSVVSSTKFHKTTVSSNSIKTLEEAAKRFLDSGELSSMLAQIRKYHETHDLDRLLEVLLAMLDTPQKILLLREIRSVIYPVDIYRFELSVSRYETEAYEKLSTKLHLYLNHEKDRKPRKHLLHTETDEHGHFYVKSVEQFSREQEMKRTVVEALSGARDSYRQTDTPKQIDTSRGDSGLGSGTASILEDTRSDIGSLASFDLSARKTITANISKNKQNLGLCVSGGIESRVQPEIKVEQVLEGGAAADEPAIQPGLVILSIDGQSMVGVRHTVAVDALRSSFSNKRRVNMTLVLLNPDTR</sequence>
<keyword evidence="4" id="KW-0175">Coiled coil</keyword>
<reference evidence="7" key="1">
    <citation type="submission" date="2022-08" db="UniProtKB">
        <authorList>
            <consortium name="EnsemblMetazoa"/>
        </authorList>
    </citation>
    <scope>IDENTIFICATION</scope>
    <source>
        <strain evidence="7">05x7-T-G4-1.051#20</strain>
    </source>
</reference>
<dbReference type="InterPro" id="IPR036034">
    <property type="entry name" value="PDZ_sf"/>
</dbReference>
<feature type="region of interest" description="Disordered" evidence="5">
    <location>
        <begin position="613"/>
        <end position="658"/>
    </location>
</feature>
<feature type="region of interest" description="Disordered" evidence="5">
    <location>
        <begin position="498"/>
        <end position="519"/>
    </location>
</feature>
<evidence type="ECO:0000256" key="3">
    <source>
        <dbReference type="ARBA" id="ARBA00023273"/>
    </source>
</evidence>
<accession>A0A8W8J186</accession>
<organism evidence="7 8">
    <name type="scientific">Magallana gigas</name>
    <name type="common">Pacific oyster</name>
    <name type="synonym">Crassostrea gigas</name>
    <dbReference type="NCBI Taxonomy" id="29159"/>
    <lineage>
        <taxon>Eukaryota</taxon>
        <taxon>Metazoa</taxon>
        <taxon>Spiralia</taxon>
        <taxon>Lophotrochozoa</taxon>
        <taxon>Mollusca</taxon>
        <taxon>Bivalvia</taxon>
        <taxon>Autobranchia</taxon>
        <taxon>Pteriomorphia</taxon>
        <taxon>Ostreida</taxon>
        <taxon>Ostreoidea</taxon>
        <taxon>Ostreidae</taxon>
        <taxon>Magallana</taxon>
    </lineage>
</organism>
<feature type="region of interest" description="Disordered" evidence="5">
    <location>
        <begin position="1047"/>
        <end position="1074"/>
    </location>
</feature>
<dbReference type="PANTHER" id="PTHR23116:SF29">
    <property type="entry name" value="PDZ DOMAIN-CONTAINING PROTEIN 7"/>
    <property type="match status" value="1"/>
</dbReference>
<feature type="domain" description="PDZ" evidence="6">
    <location>
        <begin position="1099"/>
        <end position="1171"/>
    </location>
</feature>
<dbReference type="GO" id="GO:0005929">
    <property type="term" value="C:cilium"/>
    <property type="evidence" value="ECO:0007669"/>
    <property type="project" value="TreeGrafter"/>
</dbReference>
<dbReference type="CDD" id="cd00136">
    <property type="entry name" value="PDZ_canonical"/>
    <property type="match status" value="1"/>
</dbReference>
<evidence type="ECO:0000313" key="8">
    <source>
        <dbReference type="Proteomes" id="UP000005408"/>
    </source>
</evidence>
<keyword evidence="3" id="KW-0966">Cell projection</keyword>
<dbReference type="Pfam" id="PF00595">
    <property type="entry name" value="PDZ"/>
    <property type="match status" value="3"/>
</dbReference>
<dbReference type="InterPro" id="IPR051844">
    <property type="entry name" value="USH2_Complex_Protein"/>
</dbReference>
<feature type="compositionally biased region" description="Polar residues" evidence="5">
    <location>
        <begin position="1053"/>
        <end position="1062"/>
    </location>
</feature>
<protein>
    <recommendedName>
        <fullName evidence="6">PDZ domain-containing protein</fullName>
    </recommendedName>
</protein>
<dbReference type="PANTHER" id="PTHR23116">
    <property type="entry name" value="PDZ DOMAIN CONTAINING WHIRLIN AND HARMONIN-RELATED"/>
    <property type="match status" value="1"/>
</dbReference>
<feature type="compositionally biased region" description="Polar residues" evidence="5">
    <location>
        <begin position="648"/>
        <end position="658"/>
    </location>
</feature>
<dbReference type="GO" id="GO:0002142">
    <property type="term" value="C:stereocilia ankle link complex"/>
    <property type="evidence" value="ECO:0007669"/>
    <property type="project" value="TreeGrafter"/>
</dbReference>
<dbReference type="Proteomes" id="UP000005408">
    <property type="component" value="Unassembled WGS sequence"/>
</dbReference>
<dbReference type="FunFam" id="2.30.42.10:FF:000087">
    <property type="entry name" value="Whirlin a"/>
    <property type="match status" value="1"/>
</dbReference>
<keyword evidence="2" id="KW-0677">Repeat</keyword>
<evidence type="ECO:0000256" key="5">
    <source>
        <dbReference type="SAM" id="MobiDB-lite"/>
    </source>
</evidence>
<evidence type="ECO:0000313" key="7">
    <source>
        <dbReference type="EnsemblMetazoa" id="G16411.1:cds"/>
    </source>
</evidence>
<dbReference type="PROSITE" id="PS50106">
    <property type="entry name" value="PDZ"/>
    <property type="match status" value="3"/>
</dbReference>
<evidence type="ECO:0000256" key="4">
    <source>
        <dbReference type="SAM" id="Coils"/>
    </source>
</evidence>
<dbReference type="GO" id="GO:0005886">
    <property type="term" value="C:plasma membrane"/>
    <property type="evidence" value="ECO:0007669"/>
    <property type="project" value="TreeGrafter"/>
</dbReference>
<dbReference type="SUPFAM" id="SSF50156">
    <property type="entry name" value="PDZ domain-like"/>
    <property type="match status" value="3"/>
</dbReference>
<evidence type="ECO:0000256" key="1">
    <source>
        <dbReference type="ARBA" id="ARBA00004316"/>
    </source>
</evidence>
<dbReference type="InterPro" id="IPR001478">
    <property type="entry name" value="PDZ"/>
</dbReference>
<feature type="domain" description="PDZ" evidence="6">
    <location>
        <begin position="304"/>
        <end position="371"/>
    </location>
</feature>
<dbReference type="Gene3D" id="1.20.1160.20">
    <property type="match status" value="2"/>
</dbReference>
<dbReference type="AlphaFoldDB" id="A0A8W8J186"/>
<dbReference type="GO" id="GO:0032426">
    <property type="term" value="C:stereocilium tip"/>
    <property type="evidence" value="ECO:0007669"/>
    <property type="project" value="TreeGrafter"/>
</dbReference>
<dbReference type="EnsemblMetazoa" id="G16411.1">
    <property type="protein sequence ID" value="G16411.1:cds"/>
    <property type="gene ID" value="G16411"/>
</dbReference>
<dbReference type="SMART" id="SM00228">
    <property type="entry name" value="PDZ"/>
    <property type="match status" value="3"/>
</dbReference>
<dbReference type="CDD" id="cd07347">
    <property type="entry name" value="harmonin_N_like"/>
    <property type="match status" value="1"/>
</dbReference>
<evidence type="ECO:0000259" key="6">
    <source>
        <dbReference type="PROSITE" id="PS50106"/>
    </source>
</evidence>